<evidence type="ECO:0000313" key="13">
    <source>
        <dbReference type="EMBL" id="SFD88757.1"/>
    </source>
</evidence>
<dbReference type="Gene3D" id="3.40.50.720">
    <property type="entry name" value="NAD(P)-binding Rossmann-like Domain"/>
    <property type="match status" value="1"/>
</dbReference>
<evidence type="ECO:0000256" key="1">
    <source>
        <dbReference type="ARBA" id="ARBA00002919"/>
    </source>
</evidence>
<dbReference type="STRING" id="385682.SAMN05444380_103167"/>
<dbReference type="InParanoid" id="A0A1I1W0P6"/>
<dbReference type="Proteomes" id="UP000181976">
    <property type="component" value="Unassembled WGS sequence"/>
</dbReference>
<dbReference type="eggNOG" id="COG1893">
    <property type="taxonomic scope" value="Bacteria"/>
</dbReference>
<evidence type="ECO:0000256" key="9">
    <source>
        <dbReference type="ARBA" id="ARBA00048793"/>
    </source>
</evidence>
<dbReference type="InterPro" id="IPR008927">
    <property type="entry name" value="6-PGluconate_DH-like_C_sf"/>
</dbReference>
<evidence type="ECO:0000256" key="7">
    <source>
        <dbReference type="ARBA" id="ARBA00023002"/>
    </source>
</evidence>
<dbReference type="InterPro" id="IPR013752">
    <property type="entry name" value="KPA_reductase"/>
</dbReference>
<organism evidence="13 14">
    <name type="scientific">Thermophagus xiamenensis</name>
    <dbReference type="NCBI Taxonomy" id="385682"/>
    <lineage>
        <taxon>Bacteria</taxon>
        <taxon>Pseudomonadati</taxon>
        <taxon>Bacteroidota</taxon>
        <taxon>Bacteroidia</taxon>
        <taxon>Marinilabiliales</taxon>
        <taxon>Marinilabiliaceae</taxon>
        <taxon>Thermophagus</taxon>
    </lineage>
</organism>
<dbReference type="GO" id="GO:0008677">
    <property type="term" value="F:2-dehydropantoate 2-reductase activity"/>
    <property type="evidence" value="ECO:0007669"/>
    <property type="project" value="UniProtKB-EC"/>
</dbReference>
<dbReference type="InterPro" id="IPR003710">
    <property type="entry name" value="ApbA"/>
</dbReference>
<protein>
    <recommendedName>
        <fullName evidence="5 10">2-dehydropantoate 2-reductase</fullName>
        <ecNumber evidence="4 10">1.1.1.169</ecNumber>
    </recommendedName>
    <alternativeName>
        <fullName evidence="8 10">Ketopantoate reductase</fullName>
    </alternativeName>
</protein>
<dbReference type="InterPro" id="IPR013328">
    <property type="entry name" value="6PGD_dom2"/>
</dbReference>
<evidence type="ECO:0000256" key="10">
    <source>
        <dbReference type="RuleBase" id="RU362068"/>
    </source>
</evidence>
<reference evidence="13 14" key="1">
    <citation type="submission" date="2016-10" db="EMBL/GenBank/DDBJ databases">
        <authorList>
            <person name="de Groot N.N."/>
        </authorList>
    </citation>
    <scope>NUCLEOTIDE SEQUENCE [LARGE SCALE GENOMIC DNA]</scope>
    <source>
        <strain evidence="13 14">DSM 19012</strain>
    </source>
</reference>
<keyword evidence="14" id="KW-1185">Reference proteome</keyword>
<evidence type="ECO:0000256" key="5">
    <source>
        <dbReference type="ARBA" id="ARBA00019465"/>
    </source>
</evidence>
<evidence type="ECO:0000256" key="6">
    <source>
        <dbReference type="ARBA" id="ARBA00022857"/>
    </source>
</evidence>
<dbReference type="FunFam" id="3.40.50.720:FF:000307">
    <property type="entry name" value="2-dehydropantoate 2-reductase"/>
    <property type="match status" value="1"/>
</dbReference>
<dbReference type="SUPFAM" id="SSF51735">
    <property type="entry name" value="NAD(P)-binding Rossmann-fold domains"/>
    <property type="match status" value="1"/>
</dbReference>
<keyword evidence="6 10" id="KW-0521">NADP</keyword>
<keyword evidence="10" id="KW-0566">Pantothenate biosynthesis</keyword>
<feature type="domain" description="Ketopantoate reductase C-terminal" evidence="12">
    <location>
        <begin position="178"/>
        <end position="297"/>
    </location>
</feature>
<dbReference type="EC" id="1.1.1.169" evidence="4 10"/>
<evidence type="ECO:0000259" key="12">
    <source>
        <dbReference type="Pfam" id="PF08546"/>
    </source>
</evidence>
<dbReference type="EMBL" id="FONA01000003">
    <property type="protein sequence ID" value="SFD88757.1"/>
    <property type="molecule type" value="Genomic_DNA"/>
</dbReference>
<evidence type="ECO:0000313" key="14">
    <source>
        <dbReference type="Proteomes" id="UP000181976"/>
    </source>
</evidence>
<dbReference type="GO" id="GO:0015940">
    <property type="term" value="P:pantothenate biosynthetic process"/>
    <property type="evidence" value="ECO:0007669"/>
    <property type="project" value="UniProtKB-UniPathway"/>
</dbReference>
<dbReference type="Gene3D" id="1.10.1040.10">
    <property type="entry name" value="N-(1-d-carboxylethyl)-l-norvaline Dehydrogenase, domain 2"/>
    <property type="match status" value="1"/>
</dbReference>
<dbReference type="InterPro" id="IPR013332">
    <property type="entry name" value="KPR_N"/>
</dbReference>
<evidence type="ECO:0000256" key="8">
    <source>
        <dbReference type="ARBA" id="ARBA00032024"/>
    </source>
</evidence>
<dbReference type="PANTHER" id="PTHR21708:SF26">
    <property type="entry name" value="2-DEHYDROPANTOATE 2-REDUCTASE"/>
    <property type="match status" value="1"/>
</dbReference>
<dbReference type="FunFam" id="1.10.1040.10:FF:000017">
    <property type="entry name" value="2-dehydropantoate 2-reductase"/>
    <property type="match status" value="1"/>
</dbReference>
<feature type="domain" description="Ketopantoate reductase N-terminal" evidence="11">
    <location>
        <begin position="3"/>
        <end position="151"/>
    </location>
</feature>
<dbReference type="OrthoDB" id="9796561at2"/>
<dbReference type="Pfam" id="PF02558">
    <property type="entry name" value="ApbA"/>
    <property type="match status" value="1"/>
</dbReference>
<dbReference type="UniPathway" id="UPA00028">
    <property type="reaction ID" value="UER00004"/>
</dbReference>
<proteinExistence type="inferred from homology"/>
<dbReference type="GO" id="GO:0005737">
    <property type="term" value="C:cytoplasm"/>
    <property type="evidence" value="ECO:0007669"/>
    <property type="project" value="TreeGrafter"/>
</dbReference>
<dbReference type="FunCoup" id="A0A1I1W0P6">
    <property type="interactions" value="298"/>
</dbReference>
<sequence>MQILVVGTGGVGGYFGGRLAASGNDVTFIARGAHKEAMEKNGLKVKSIKEDFIIHPVNVTDKIGEIQSPDLVIVAVKAWQVKEIAQQLALVIHENTMVLPLQNGVLASNELKTFLPSQNVLSGLCRIISKIEAPGEINHFAVEPTIVFGECDSSESQRVINLQKVFEKAGIKSVVSKDIQADLWRKFLAICVSGLLAVTRSTYGEVREQPETRQMMRNLFEEIAQLANALKINLEPDLVDKTMAFIDTFPYESTSSLTRDVWEGKPSELEYQNGTVVRLAEKVGIDVPVNRFVYYSLLLMEKRARQKVRG</sequence>
<evidence type="ECO:0000256" key="4">
    <source>
        <dbReference type="ARBA" id="ARBA00013014"/>
    </source>
</evidence>
<name>A0A1I1W0P6_9BACT</name>
<dbReference type="InterPro" id="IPR036291">
    <property type="entry name" value="NAD(P)-bd_dom_sf"/>
</dbReference>
<gene>
    <name evidence="13" type="ORF">SAMN05444380_103167</name>
</gene>
<dbReference type="InterPro" id="IPR051402">
    <property type="entry name" value="KPR-Related"/>
</dbReference>
<keyword evidence="7 10" id="KW-0560">Oxidoreductase</keyword>
<comment type="similarity">
    <text evidence="3 10">Belongs to the ketopantoate reductase family.</text>
</comment>
<comment type="function">
    <text evidence="1 10">Catalyzes the NADPH-dependent reduction of ketopantoate into pantoic acid.</text>
</comment>
<evidence type="ECO:0000256" key="2">
    <source>
        <dbReference type="ARBA" id="ARBA00004994"/>
    </source>
</evidence>
<dbReference type="NCBIfam" id="TIGR00745">
    <property type="entry name" value="apbA_panE"/>
    <property type="match status" value="1"/>
</dbReference>
<dbReference type="Pfam" id="PF08546">
    <property type="entry name" value="ApbA_C"/>
    <property type="match status" value="1"/>
</dbReference>
<accession>A0A1I1W0P6</accession>
<evidence type="ECO:0000259" key="11">
    <source>
        <dbReference type="Pfam" id="PF02558"/>
    </source>
</evidence>
<dbReference type="SUPFAM" id="SSF48179">
    <property type="entry name" value="6-phosphogluconate dehydrogenase C-terminal domain-like"/>
    <property type="match status" value="1"/>
</dbReference>
<evidence type="ECO:0000256" key="3">
    <source>
        <dbReference type="ARBA" id="ARBA00007870"/>
    </source>
</evidence>
<dbReference type="AlphaFoldDB" id="A0A1I1W0P6"/>
<dbReference type="PANTHER" id="PTHR21708">
    <property type="entry name" value="PROBABLE 2-DEHYDROPANTOATE 2-REDUCTASE"/>
    <property type="match status" value="1"/>
</dbReference>
<comment type="catalytic activity">
    <reaction evidence="9 10">
        <text>(R)-pantoate + NADP(+) = 2-dehydropantoate + NADPH + H(+)</text>
        <dbReference type="Rhea" id="RHEA:16233"/>
        <dbReference type="ChEBI" id="CHEBI:11561"/>
        <dbReference type="ChEBI" id="CHEBI:15378"/>
        <dbReference type="ChEBI" id="CHEBI:15980"/>
        <dbReference type="ChEBI" id="CHEBI:57783"/>
        <dbReference type="ChEBI" id="CHEBI:58349"/>
        <dbReference type="EC" id="1.1.1.169"/>
    </reaction>
</comment>
<dbReference type="RefSeq" id="WP_010527887.1">
    <property type="nucleotide sequence ID" value="NZ_AFSL01000064.1"/>
</dbReference>
<comment type="pathway">
    <text evidence="2 10">Cofactor biosynthesis; (R)-pantothenate biosynthesis; (R)-pantoate from 3-methyl-2-oxobutanoate: step 2/2.</text>
</comment>